<feature type="chain" id="PRO_5042043760" description="Transmembrane protein" evidence="2">
    <location>
        <begin position="20"/>
        <end position="142"/>
    </location>
</feature>
<dbReference type="RefSeq" id="WP_168772802.1">
    <property type="nucleotide sequence ID" value="NZ_JAABNR010000001.1"/>
</dbReference>
<reference evidence="3" key="1">
    <citation type="submission" date="2020-01" db="EMBL/GenBank/DDBJ databases">
        <authorList>
            <person name="Chen W.-M."/>
        </authorList>
    </citation>
    <scope>NUCLEOTIDE SEQUENCE</scope>
    <source>
        <strain evidence="3">CYK-10</strain>
    </source>
</reference>
<evidence type="ECO:0000313" key="3">
    <source>
        <dbReference type="EMBL" id="NBZ85985.1"/>
    </source>
</evidence>
<feature type="transmembrane region" description="Helical" evidence="1">
    <location>
        <begin position="111"/>
        <end position="131"/>
    </location>
</feature>
<keyword evidence="2" id="KW-0732">Signal</keyword>
<dbReference type="EMBL" id="JAABNR010000001">
    <property type="protein sequence ID" value="NBZ85985.1"/>
    <property type="molecule type" value="Genomic_DNA"/>
</dbReference>
<keyword evidence="1" id="KW-0812">Transmembrane</keyword>
<dbReference type="Proteomes" id="UP001193501">
    <property type="component" value="Unassembled WGS sequence"/>
</dbReference>
<accession>A0AAE5BR04</accession>
<evidence type="ECO:0008006" key="5">
    <source>
        <dbReference type="Google" id="ProtNLM"/>
    </source>
</evidence>
<dbReference type="AlphaFoldDB" id="A0AAE5BR04"/>
<gene>
    <name evidence="3" type="ORF">GV832_00180</name>
</gene>
<keyword evidence="1" id="KW-1133">Transmembrane helix</keyword>
<sequence length="142" mass="15676">MNRAGFLALLLAASLIALAGINWTFTDWQTCIREDRHIGPALWMLVTPQQPAWTNLFVLLPALPLALLALGPKQPDRAAWVAGFCFIGFLLWLFSHPGAYHSCDRKGDDGFFLLIPALFVSLALTFAAALFRAVTHARRGEN</sequence>
<keyword evidence="4" id="KW-1185">Reference proteome</keyword>
<evidence type="ECO:0000313" key="4">
    <source>
        <dbReference type="Proteomes" id="UP001193501"/>
    </source>
</evidence>
<keyword evidence="1" id="KW-0472">Membrane</keyword>
<evidence type="ECO:0000256" key="1">
    <source>
        <dbReference type="SAM" id="Phobius"/>
    </source>
</evidence>
<organism evidence="3 4">
    <name type="scientific">Stagnihabitans tardus</name>
    <dbReference type="NCBI Taxonomy" id="2699202"/>
    <lineage>
        <taxon>Bacteria</taxon>
        <taxon>Pseudomonadati</taxon>
        <taxon>Pseudomonadota</taxon>
        <taxon>Alphaproteobacteria</taxon>
        <taxon>Rhodobacterales</taxon>
        <taxon>Paracoccaceae</taxon>
        <taxon>Stagnihabitans</taxon>
    </lineage>
</organism>
<feature type="transmembrane region" description="Helical" evidence="1">
    <location>
        <begin position="78"/>
        <end position="99"/>
    </location>
</feature>
<proteinExistence type="predicted"/>
<protein>
    <recommendedName>
        <fullName evidence="5">Transmembrane protein</fullName>
    </recommendedName>
</protein>
<feature type="transmembrane region" description="Helical" evidence="1">
    <location>
        <begin position="52"/>
        <end position="71"/>
    </location>
</feature>
<comment type="caution">
    <text evidence="3">The sequence shown here is derived from an EMBL/GenBank/DDBJ whole genome shotgun (WGS) entry which is preliminary data.</text>
</comment>
<feature type="signal peptide" evidence="2">
    <location>
        <begin position="1"/>
        <end position="19"/>
    </location>
</feature>
<evidence type="ECO:0000256" key="2">
    <source>
        <dbReference type="SAM" id="SignalP"/>
    </source>
</evidence>
<name>A0AAE5BR04_9RHOB</name>